<dbReference type="PANTHER" id="PTHR36928">
    <property type="entry name" value="PHOSPHATASE YCDX-RELATED"/>
    <property type="match status" value="1"/>
</dbReference>
<evidence type="ECO:0000313" key="3">
    <source>
        <dbReference type="EMBL" id="KGE89640.1"/>
    </source>
</evidence>
<dbReference type="Proteomes" id="UP000029736">
    <property type="component" value="Unassembled WGS sequence"/>
</dbReference>
<keyword evidence="4" id="KW-1185">Reference proteome</keyword>
<dbReference type="Pfam" id="PF14716">
    <property type="entry name" value="HHH_8"/>
    <property type="match status" value="1"/>
</dbReference>
<comment type="caution">
    <text evidence="3">The sequence shown here is derived from an EMBL/GenBank/DDBJ whole genome shotgun (WGS) entry which is preliminary data.</text>
</comment>
<dbReference type="InterPro" id="IPR047967">
    <property type="entry name" value="PolX_PHP"/>
</dbReference>
<dbReference type="InterPro" id="IPR010996">
    <property type="entry name" value="HHH_MUS81"/>
</dbReference>
<evidence type="ECO:0000259" key="2">
    <source>
        <dbReference type="SMART" id="SM00483"/>
    </source>
</evidence>
<dbReference type="InterPro" id="IPR010994">
    <property type="entry name" value="RuvA_2-like"/>
</dbReference>
<dbReference type="InterPro" id="IPR027421">
    <property type="entry name" value="DNA_pol_lamdba_lyase_dom_sf"/>
</dbReference>
<dbReference type="PIRSF" id="PIRSF005047">
    <property type="entry name" value="UCP005047_YshC"/>
    <property type="match status" value="1"/>
</dbReference>
<evidence type="ECO:0000259" key="1">
    <source>
        <dbReference type="SMART" id="SM00481"/>
    </source>
</evidence>
<dbReference type="InterPro" id="IPR043519">
    <property type="entry name" value="NT_sf"/>
</dbReference>
<dbReference type="AlphaFoldDB" id="A0A098SBW9"/>
<dbReference type="Gene3D" id="3.20.20.140">
    <property type="entry name" value="Metal-dependent hydrolases"/>
    <property type="match status" value="1"/>
</dbReference>
<protein>
    <submittedName>
        <fullName evidence="3">Histidinol phosphatase</fullName>
    </submittedName>
</protein>
<dbReference type="STRING" id="1524460.IX84_00975"/>
<dbReference type="Gene3D" id="1.10.150.20">
    <property type="entry name" value="5' to 3' exonuclease, C-terminal subdomain"/>
    <property type="match status" value="1"/>
</dbReference>
<dbReference type="GO" id="GO:0008270">
    <property type="term" value="F:zinc ion binding"/>
    <property type="evidence" value="ECO:0007669"/>
    <property type="project" value="TreeGrafter"/>
</dbReference>
<dbReference type="SMART" id="SM00483">
    <property type="entry name" value="POLXc"/>
    <property type="match status" value="1"/>
</dbReference>
<dbReference type="Pfam" id="PF02811">
    <property type="entry name" value="PHP"/>
    <property type="match status" value="1"/>
</dbReference>
<sequence length="554" mass="61206">MTNKEIAQHFRQLGQLMELHGENPFKIRSYQSAYRNLRAYEQPLSELSPEEIGSIKGVGKAISGKIQELLDAGQMATLEKYRAKTPEGIQEMLNIKGFGPKKIMAVWEGLGVESVGELLYAVNENRLVELKGFGAKTQEELRKKLEYYQKSKNRFHYAAIEAEAEQLLAAIQKALPDVPADWCGAIRRRSVVIDEIEILVGQEGAAEVLADLGVLKEVSSEANAHAAKTTTEAEVPVKVYTCPAAEFGTQLFTLTASDTFLEAVTAKAPAADWAGQADEPAVFNILKLPFIAPELREQAWALERARSNDLPELITEADIKGIVHAHTTYSDGAHTLREMAEYAKARGFQYLGLTDHSKSAFYANGLKPERVFEQMEEVDALNQELAPFRIFKGIESDILNDGSLDYEEDVLRAFDFIIASVHSNLRMDEDKATQRLITAIENPYTTMLGHPTGRLLLSRPGYPIDHQKVLDACAANGVSVEINANPYRLDLDWTWVPYALEKGIRLSINPDAHSTSGIHDIRYGVLAGRKGGLTAAECMNALDTEGFAAAIRKG</sequence>
<dbReference type="Pfam" id="PF14520">
    <property type="entry name" value="HHH_5"/>
    <property type="match status" value="1"/>
</dbReference>
<dbReference type="SUPFAM" id="SSF81301">
    <property type="entry name" value="Nucleotidyltransferase"/>
    <property type="match status" value="1"/>
</dbReference>
<dbReference type="SMART" id="SM00481">
    <property type="entry name" value="POLIIIAc"/>
    <property type="match status" value="1"/>
</dbReference>
<dbReference type="InterPro" id="IPR050243">
    <property type="entry name" value="PHP_phosphatase"/>
</dbReference>
<dbReference type="SUPFAM" id="SSF47802">
    <property type="entry name" value="DNA polymerase beta, N-terminal domain-like"/>
    <property type="match status" value="1"/>
</dbReference>
<dbReference type="SUPFAM" id="SSF89550">
    <property type="entry name" value="PHP domain-like"/>
    <property type="match status" value="1"/>
</dbReference>
<dbReference type="InterPro" id="IPR003141">
    <property type="entry name" value="Pol/His_phosphatase_N"/>
</dbReference>
<dbReference type="EMBL" id="JPOS01000003">
    <property type="protein sequence ID" value="KGE89640.1"/>
    <property type="molecule type" value="Genomic_DNA"/>
</dbReference>
<dbReference type="SUPFAM" id="SSF47781">
    <property type="entry name" value="RuvA domain 2-like"/>
    <property type="match status" value="1"/>
</dbReference>
<dbReference type="OrthoDB" id="9808747at2"/>
<dbReference type="InterPro" id="IPR002054">
    <property type="entry name" value="DNA-dir_DNA_pol_X"/>
</dbReference>
<dbReference type="GO" id="GO:0003887">
    <property type="term" value="F:DNA-directed DNA polymerase activity"/>
    <property type="evidence" value="ECO:0007669"/>
    <property type="project" value="InterPro"/>
</dbReference>
<evidence type="ECO:0000313" key="4">
    <source>
        <dbReference type="Proteomes" id="UP000029736"/>
    </source>
</evidence>
<proteinExistence type="predicted"/>
<feature type="domain" description="DNA-directed DNA polymerase X" evidence="2">
    <location>
        <begin position="1"/>
        <end position="297"/>
    </location>
</feature>
<dbReference type="InterPro" id="IPR016195">
    <property type="entry name" value="Pol/histidinol_Pase-like"/>
</dbReference>
<dbReference type="PANTHER" id="PTHR36928:SF1">
    <property type="entry name" value="PHOSPHATASE YCDX-RELATED"/>
    <property type="match status" value="1"/>
</dbReference>
<dbReference type="RefSeq" id="WP_044215784.1">
    <property type="nucleotide sequence ID" value="NZ_JBKAGJ010000048.1"/>
</dbReference>
<dbReference type="GO" id="GO:0005829">
    <property type="term" value="C:cytosol"/>
    <property type="evidence" value="ECO:0007669"/>
    <property type="project" value="TreeGrafter"/>
</dbReference>
<dbReference type="InterPro" id="IPR004013">
    <property type="entry name" value="PHP_dom"/>
</dbReference>
<gene>
    <name evidence="3" type="ORF">IX84_00975</name>
</gene>
<dbReference type="CDD" id="cd07436">
    <property type="entry name" value="PHP_PolX"/>
    <property type="match status" value="1"/>
</dbReference>
<dbReference type="Gene3D" id="1.10.150.110">
    <property type="entry name" value="DNA polymerase beta, N-terminal domain-like"/>
    <property type="match status" value="1"/>
</dbReference>
<name>A0A098SBW9_9BACT</name>
<dbReference type="Gene3D" id="3.30.460.10">
    <property type="entry name" value="Beta Polymerase, domain 2"/>
    <property type="match status" value="1"/>
</dbReference>
<dbReference type="InterPro" id="IPR022311">
    <property type="entry name" value="PolX-like"/>
</dbReference>
<dbReference type="FunFam" id="3.20.20.140:FF:000047">
    <property type="entry name" value="PHP domain-containing protein"/>
    <property type="match status" value="1"/>
</dbReference>
<organism evidence="3 4">
    <name type="scientific">Phaeodactylibacter xiamenensis</name>
    <dbReference type="NCBI Taxonomy" id="1524460"/>
    <lineage>
        <taxon>Bacteria</taxon>
        <taxon>Pseudomonadati</taxon>
        <taxon>Bacteroidota</taxon>
        <taxon>Saprospiria</taxon>
        <taxon>Saprospirales</taxon>
        <taxon>Haliscomenobacteraceae</taxon>
        <taxon>Phaeodactylibacter</taxon>
    </lineage>
</organism>
<dbReference type="GO" id="GO:0042578">
    <property type="term" value="F:phosphoric ester hydrolase activity"/>
    <property type="evidence" value="ECO:0007669"/>
    <property type="project" value="TreeGrafter"/>
</dbReference>
<reference evidence="3 4" key="1">
    <citation type="journal article" date="2014" name="Int. J. Syst. Evol. Microbiol.">
        <title>Phaeodactylibacter xiamenensis gen. nov., sp. nov., a member of the family Saprospiraceae isolated from the marine alga Phaeodactylum tricornutum.</title>
        <authorList>
            <person name="Chen Z.Jr."/>
            <person name="Lei X."/>
            <person name="Lai Q."/>
            <person name="Li Y."/>
            <person name="Zhang B."/>
            <person name="Zhang J."/>
            <person name="Zhang H."/>
            <person name="Yang L."/>
            <person name="Zheng W."/>
            <person name="Tian Y."/>
            <person name="Yu Z."/>
            <person name="Xu H.Jr."/>
            <person name="Zheng T."/>
        </authorList>
    </citation>
    <scope>NUCLEOTIDE SEQUENCE [LARGE SCALE GENOMIC DNA]</scope>
    <source>
        <strain evidence="3 4">KD52</strain>
    </source>
</reference>
<accession>A0A098SBW9</accession>
<dbReference type="GO" id="GO:0003677">
    <property type="term" value="F:DNA binding"/>
    <property type="evidence" value="ECO:0007669"/>
    <property type="project" value="InterPro"/>
</dbReference>
<feature type="domain" description="Polymerase/histidinol phosphatase N-terminal" evidence="1">
    <location>
        <begin position="321"/>
        <end position="400"/>
    </location>
</feature>